<evidence type="ECO:0000313" key="1">
    <source>
        <dbReference type="EMBL" id="MFD1048085.1"/>
    </source>
</evidence>
<dbReference type="Proteomes" id="UP001597045">
    <property type="component" value="Unassembled WGS sequence"/>
</dbReference>
<organism evidence="1 2">
    <name type="scientific">Kibdelosporangium lantanae</name>
    <dbReference type="NCBI Taxonomy" id="1497396"/>
    <lineage>
        <taxon>Bacteria</taxon>
        <taxon>Bacillati</taxon>
        <taxon>Actinomycetota</taxon>
        <taxon>Actinomycetes</taxon>
        <taxon>Pseudonocardiales</taxon>
        <taxon>Pseudonocardiaceae</taxon>
        <taxon>Kibdelosporangium</taxon>
    </lineage>
</organism>
<keyword evidence="2" id="KW-1185">Reference proteome</keyword>
<gene>
    <name evidence="1" type="ORF">ACFQ1S_22370</name>
</gene>
<name>A0ABW3MG98_9PSEU</name>
<comment type="caution">
    <text evidence="1">The sequence shown here is derived from an EMBL/GenBank/DDBJ whole genome shotgun (WGS) entry which is preliminary data.</text>
</comment>
<dbReference type="EMBL" id="JBHTIS010001395">
    <property type="protein sequence ID" value="MFD1048085.1"/>
    <property type="molecule type" value="Genomic_DNA"/>
</dbReference>
<accession>A0ABW3MG98</accession>
<protein>
    <submittedName>
        <fullName evidence="1">Uncharacterized protein</fullName>
    </submittedName>
</protein>
<reference evidence="2" key="1">
    <citation type="journal article" date="2019" name="Int. J. Syst. Evol. Microbiol.">
        <title>The Global Catalogue of Microorganisms (GCM) 10K type strain sequencing project: providing services to taxonomists for standard genome sequencing and annotation.</title>
        <authorList>
            <consortium name="The Broad Institute Genomics Platform"/>
            <consortium name="The Broad Institute Genome Sequencing Center for Infectious Disease"/>
            <person name="Wu L."/>
            <person name="Ma J."/>
        </authorList>
    </citation>
    <scope>NUCLEOTIDE SEQUENCE [LARGE SCALE GENOMIC DNA]</scope>
    <source>
        <strain evidence="2">JCM 31486</strain>
    </source>
</reference>
<proteinExistence type="predicted"/>
<sequence>MRDIADADERRVQALVEQDDAMWRERALNAEEALKAPTPAHSQR</sequence>
<evidence type="ECO:0000313" key="2">
    <source>
        <dbReference type="Proteomes" id="UP001597045"/>
    </source>
</evidence>